<proteinExistence type="predicted"/>
<accession>A0A6J5NZ10</accession>
<protein>
    <submittedName>
        <fullName evidence="1">Uncharacterized protein</fullName>
    </submittedName>
</protein>
<dbReference type="EMBL" id="LR796766">
    <property type="protein sequence ID" value="CAB4164890.1"/>
    <property type="molecule type" value="Genomic_DNA"/>
</dbReference>
<name>A0A6J5NZ10_9CAUD</name>
<reference evidence="1" key="1">
    <citation type="submission" date="2020-04" db="EMBL/GenBank/DDBJ databases">
        <authorList>
            <person name="Chiriac C."/>
            <person name="Salcher M."/>
            <person name="Ghai R."/>
            <person name="Kavagutti S V."/>
        </authorList>
    </citation>
    <scope>NUCLEOTIDE SEQUENCE</scope>
</reference>
<evidence type="ECO:0000313" key="1">
    <source>
        <dbReference type="EMBL" id="CAB4164890.1"/>
    </source>
</evidence>
<gene>
    <name evidence="1" type="ORF">UFOVP828_172</name>
</gene>
<sequence>MTKMHNFLTDFDKYNTKLPVYVEKPFTEDQAKLLRDVIEANRSIVVDDLIESDDATISAMNRFYPKKITIMSRELIEFECPVEIEDVMNSYAKPIYKEEIKLCHYNYIKYDMQYGDNKYAPSLPPHIDADENLVTFNYQIGGNVDDWQLVIDGEHYDLKNGDAMIFSAVNQVHWRPKRHWKPGEYVEIVSFDYCPPDNYRFTGDENPIDNQHHPELRQKYINDLNQHPRFQKSWTQYHEEGNKLGIADNDNGGFGLGN</sequence>
<organism evidence="1">
    <name type="scientific">uncultured Caudovirales phage</name>
    <dbReference type="NCBI Taxonomy" id="2100421"/>
    <lineage>
        <taxon>Viruses</taxon>
        <taxon>Duplodnaviria</taxon>
        <taxon>Heunggongvirae</taxon>
        <taxon>Uroviricota</taxon>
        <taxon>Caudoviricetes</taxon>
        <taxon>Peduoviridae</taxon>
        <taxon>Maltschvirus</taxon>
        <taxon>Maltschvirus maltsch</taxon>
    </lineage>
</organism>